<sequence length="41" mass="4623">MEMAKGEGDVTDATPHPALWQRGADARRAAARRRAHLLRPW</sequence>
<reference evidence="3" key="1">
    <citation type="journal article" date="2012" name="Nat. Biotechnol.">
        <title>Reference genome sequence of the model plant Setaria.</title>
        <authorList>
            <person name="Bennetzen J.L."/>
            <person name="Schmutz J."/>
            <person name="Wang H."/>
            <person name="Percifield R."/>
            <person name="Hawkins J."/>
            <person name="Pontaroli A.C."/>
            <person name="Estep M."/>
            <person name="Feng L."/>
            <person name="Vaughn J.N."/>
            <person name="Grimwood J."/>
            <person name="Jenkins J."/>
            <person name="Barry K."/>
            <person name="Lindquist E."/>
            <person name="Hellsten U."/>
            <person name="Deshpande S."/>
            <person name="Wang X."/>
            <person name="Wu X."/>
            <person name="Mitros T."/>
            <person name="Triplett J."/>
            <person name="Yang X."/>
            <person name="Ye C.Y."/>
            <person name="Mauro-Herrera M."/>
            <person name="Wang L."/>
            <person name="Li P."/>
            <person name="Sharma M."/>
            <person name="Sharma R."/>
            <person name="Ronald P.C."/>
            <person name="Panaud O."/>
            <person name="Kellogg E.A."/>
            <person name="Brutnell T.P."/>
            <person name="Doust A.N."/>
            <person name="Tuskan G.A."/>
            <person name="Rokhsar D."/>
            <person name="Devos K.M."/>
        </authorList>
    </citation>
    <scope>NUCLEOTIDE SEQUENCE [LARGE SCALE GENOMIC DNA]</scope>
    <source>
        <strain evidence="3">cv. Yugu1</strain>
    </source>
</reference>
<organism evidence="2 3">
    <name type="scientific">Setaria italica</name>
    <name type="common">Foxtail millet</name>
    <name type="synonym">Panicum italicum</name>
    <dbReference type="NCBI Taxonomy" id="4555"/>
    <lineage>
        <taxon>Eukaryota</taxon>
        <taxon>Viridiplantae</taxon>
        <taxon>Streptophyta</taxon>
        <taxon>Embryophyta</taxon>
        <taxon>Tracheophyta</taxon>
        <taxon>Spermatophyta</taxon>
        <taxon>Magnoliopsida</taxon>
        <taxon>Liliopsida</taxon>
        <taxon>Poales</taxon>
        <taxon>Poaceae</taxon>
        <taxon>PACMAD clade</taxon>
        <taxon>Panicoideae</taxon>
        <taxon>Panicodae</taxon>
        <taxon>Paniceae</taxon>
        <taxon>Cenchrinae</taxon>
        <taxon>Setaria</taxon>
    </lineage>
</organism>
<evidence type="ECO:0000313" key="2">
    <source>
        <dbReference type="EnsemblPlants" id="KQL14941"/>
    </source>
</evidence>
<protein>
    <submittedName>
        <fullName evidence="2">Uncharacterized protein</fullName>
    </submittedName>
</protein>
<keyword evidence="3" id="KW-1185">Reference proteome</keyword>
<name>K3ZGS4_SETIT</name>
<evidence type="ECO:0000256" key="1">
    <source>
        <dbReference type="SAM" id="MobiDB-lite"/>
    </source>
</evidence>
<accession>K3ZGS4</accession>
<dbReference type="AlphaFoldDB" id="K3ZGS4"/>
<dbReference type="Gramene" id="KQL14941">
    <property type="protein sequence ID" value="KQL14941"/>
    <property type="gene ID" value="SETIT_025776mg"/>
</dbReference>
<feature type="region of interest" description="Disordered" evidence="1">
    <location>
        <begin position="1"/>
        <end position="27"/>
    </location>
</feature>
<reference evidence="2" key="2">
    <citation type="submission" date="2018-08" db="UniProtKB">
        <authorList>
            <consortium name="EnsemblPlants"/>
        </authorList>
    </citation>
    <scope>IDENTIFICATION</scope>
    <source>
        <strain evidence="2">Yugu1</strain>
    </source>
</reference>
<evidence type="ECO:0000313" key="3">
    <source>
        <dbReference type="Proteomes" id="UP000004995"/>
    </source>
</evidence>
<dbReference type="HOGENOM" id="CLU_3280446_0_0_1"/>
<proteinExistence type="predicted"/>
<dbReference type="InParanoid" id="K3ZGS4"/>
<dbReference type="EnsemblPlants" id="KQL14941">
    <property type="protein sequence ID" value="KQL14941"/>
    <property type="gene ID" value="SETIT_025776mg"/>
</dbReference>
<dbReference type="EMBL" id="AGNK02001625">
    <property type="status" value="NOT_ANNOTATED_CDS"/>
    <property type="molecule type" value="Genomic_DNA"/>
</dbReference>
<dbReference type="Proteomes" id="UP000004995">
    <property type="component" value="Unassembled WGS sequence"/>
</dbReference>